<dbReference type="NCBIfam" id="NF003346">
    <property type="entry name" value="PRK04366.1"/>
    <property type="match status" value="1"/>
</dbReference>
<dbReference type="InterPro" id="IPR049315">
    <property type="entry name" value="GDC-P_N"/>
</dbReference>
<evidence type="ECO:0000256" key="5">
    <source>
        <dbReference type="ARBA" id="ARBA00022898"/>
    </source>
</evidence>
<dbReference type="CDD" id="cd00613">
    <property type="entry name" value="GDC-P"/>
    <property type="match status" value="1"/>
</dbReference>
<dbReference type="Gene3D" id="3.90.1150.10">
    <property type="entry name" value="Aspartate Aminotransferase, domain 1"/>
    <property type="match status" value="2"/>
</dbReference>
<proteinExistence type="inferred from homology"/>
<gene>
    <name evidence="13" type="primary">gcvPB</name>
    <name evidence="8" type="synonym">gcvP</name>
</gene>
<evidence type="ECO:0000256" key="2">
    <source>
        <dbReference type="ARBA" id="ARBA00003788"/>
    </source>
</evidence>
<dbReference type="Pfam" id="PF02347">
    <property type="entry name" value="GDC-P"/>
    <property type="match status" value="2"/>
</dbReference>
<dbReference type="FunFam" id="3.40.640.10:FF:000007">
    <property type="entry name" value="glycine dehydrogenase (Decarboxylating), mitochondrial"/>
    <property type="match status" value="1"/>
</dbReference>
<comment type="cofactor">
    <cofactor evidence="1 8 9">
        <name>pyridoxal 5'-phosphate</name>
        <dbReference type="ChEBI" id="CHEBI:597326"/>
    </cofactor>
</comment>
<comment type="catalytic activity">
    <reaction evidence="7 8">
        <text>N(6)-[(R)-lipoyl]-L-lysyl-[glycine-cleavage complex H protein] + glycine + H(+) = N(6)-[(R)-S(8)-aminomethyldihydrolipoyl]-L-lysyl-[glycine-cleavage complex H protein] + CO2</text>
        <dbReference type="Rhea" id="RHEA:24304"/>
        <dbReference type="Rhea" id="RHEA-COMP:10494"/>
        <dbReference type="Rhea" id="RHEA-COMP:10495"/>
        <dbReference type="ChEBI" id="CHEBI:15378"/>
        <dbReference type="ChEBI" id="CHEBI:16526"/>
        <dbReference type="ChEBI" id="CHEBI:57305"/>
        <dbReference type="ChEBI" id="CHEBI:83099"/>
        <dbReference type="ChEBI" id="CHEBI:83143"/>
        <dbReference type="EC" id="1.4.4.2"/>
    </reaction>
</comment>
<dbReference type="GO" id="GO:0016594">
    <property type="term" value="F:glycine binding"/>
    <property type="evidence" value="ECO:0007669"/>
    <property type="project" value="TreeGrafter"/>
</dbReference>
<dbReference type="GO" id="GO:0019464">
    <property type="term" value="P:glycine decarboxylation via glycine cleavage system"/>
    <property type="evidence" value="ECO:0007669"/>
    <property type="project" value="UniProtKB-UniRule"/>
</dbReference>
<feature type="domain" description="Glycine cleavage system P-protein N-terminal" evidence="10">
    <location>
        <begin position="14"/>
        <end position="462"/>
    </location>
</feature>
<dbReference type="EC" id="1.4.4.2" evidence="8"/>
<dbReference type="GO" id="GO:0004375">
    <property type="term" value="F:glycine dehydrogenase (decarboxylating) activity"/>
    <property type="evidence" value="ECO:0007669"/>
    <property type="project" value="UniProtKB-EC"/>
</dbReference>
<evidence type="ECO:0000259" key="10">
    <source>
        <dbReference type="Pfam" id="PF02347"/>
    </source>
</evidence>
<dbReference type="GO" id="GO:0005829">
    <property type="term" value="C:cytosol"/>
    <property type="evidence" value="ECO:0007669"/>
    <property type="project" value="TreeGrafter"/>
</dbReference>
<dbReference type="InterPro" id="IPR015421">
    <property type="entry name" value="PyrdxlP-dep_Trfase_major"/>
</dbReference>
<reference evidence="13" key="1">
    <citation type="submission" date="2025-08" db="UniProtKB">
        <authorList>
            <consortium name="RefSeq"/>
        </authorList>
    </citation>
    <scope>IDENTIFICATION</scope>
</reference>
<dbReference type="Pfam" id="PF21478">
    <property type="entry name" value="GcvP2_C"/>
    <property type="match status" value="1"/>
</dbReference>
<dbReference type="RefSeq" id="WP_028310068.1">
    <property type="nucleotide sequence ID" value="NZ_AXWS01000007.1"/>
</dbReference>
<evidence type="ECO:0000256" key="1">
    <source>
        <dbReference type="ARBA" id="ARBA00001933"/>
    </source>
</evidence>
<evidence type="ECO:0000259" key="11">
    <source>
        <dbReference type="Pfam" id="PF21478"/>
    </source>
</evidence>
<evidence type="ECO:0000313" key="12">
    <source>
        <dbReference type="Proteomes" id="UP000675920"/>
    </source>
</evidence>
<name>A0A8B6X1A0_9BURK</name>
<feature type="domain" description="Glycine dehydrogenase C-terminal" evidence="11">
    <location>
        <begin position="838"/>
        <end position="959"/>
    </location>
</feature>
<evidence type="ECO:0000256" key="8">
    <source>
        <dbReference type="HAMAP-Rule" id="MF_00711"/>
    </source>
</evidence>
<evidence type="ECO:0000256" key="7">
    <source>
        <dbReference type="ARBA" id="ARBA00049026"/>
    </source>
</evidence>
<protein>
    <recommendedName>
        <fullName evidence="8">Glycine dehydrogenase (decarboxylating)</fullName>
        <ecNumber evidence="8">1.4.4.2</ecNumber>
    </recommendedName>
    <alternativeName>
        <fullName evidence="8">Glycine cleavage system P-protein</fullName>
    </alternativeName>
    <alternativeName>
        <fullName evidence="8">Glycine decarboxylase</fullName>
    </alternativeName>
    <alternativeName>
        <fullName evidence="8">Glycine dehydrogenase (aminomethyl-transferring)</fullName>
    </alternativeName>
</protein>
<dbReference type="InterPro" id="IPR003437">
    <property type="entry name" value="GcvP"/>
</dbReference>
<organism evidence="12 13">
    <name type="scientific">Derxia gummosa DSM 723</name>
    <dbReference type="NCBI Taxonomy" id="1121388"/>
    <lineage>
        <taxon>Bacteria</taxon>
        <taxon>Pseudomonadati</taxon>
        <taxon>Pseudomonadota</taxon>
        <taxon>Betaproteobacteria</taxon>
        <taxon>Burkholderiales</taxon>
        <taxon>Alcaligenaceae</taxon>
        <taxon>Derxia</taxon>
    </lineage>
</organism>
<sequence>MSFTDLEHHDAFCQRHLGPRDSDLAAMLATVLPAADSPTLDTLVEAIVPDSIRLKGALDLAAPLTEEEALAKLERVAARNLQFRSHIGCGYHGTFTPKVILRNILENPAWYTAYTPYQAEISQGRMEALVNFQTMVCDLTGMEIGNASLLDEATAAAEAMTLAKRSAKSKSHRFVASADCHPQTLAVLATRAEALGIELAVLSDAELLAEASAAASPADAASPIGGAAVTTPGAFGYLVQYPGSTGAIRDWRALADAAHAAGAVLAVSADLLACTVIAPPGEWGADIVVGSSQRFGVPMGYGGPHAAFLACRDAYKRSMPGRLVGVSIDARGKPAYRLTLQTREQHIRREKATSNICTAQVLLAVMASMYAVWHGPEGLRRIALRVHRLAAALAGELRTAGFTVPQEFFFDTITVTDIDAERIHASARANRINLRHIDAATVGISLDETTTAADVRALLALFGVTLRDDEVRADADRLEARSAAAGQGASVGMAGATAGAASAGASALTAVPAFEHALPPALIRASGYLAHPVFNTHRSETAMLRYLRRLADQDLALDRSMIPLGSCTMKLNATAEMIPVTWPGFAQLHPHVPHEQALGYAQLIDELEKMLCACTGYDAVSFQPNSGAQGEYAGLLAIRAYHRARGEGHRHICLIPESAHGTNPASAQMCGMEVVVVKCDANGNVDVADLRAKAEKHSATLAALMVTYPSTHGVFEEAIVEICDVVHAHGGQVYTDGANMNALVGLAAPGRFGSDVSHLNLHKTFCIPHGGGGPGVGPVAVKAHLAPFLPGHLPHGDDTLADGKVGHMVSAADHGSASILPISWMYIAMMGASGLRRATEVALLNANYIAAKLAPHYPVLYSGRNGLVAHECILDLRPLKDATGVGAEDVAKRLIDYGFHAPTLSFPVAGTLMVEPTESESKEELDRFIAAMVAIRDEIRAVEEGRLDREDNPLRHAPHTADQVSASDWPHAYSRELAAYPLGSLKAPGAKYWPPVARVDNVWGDRNIMCSCPPVSDYEG</sequence>
<dbReference type="PANTHER" id="PTHR11773">
    <property type="entry name" value="GLYCINE DEHYDROGENASE, DECARBOXYLATING"/>
    <property type="match status" value="1"/>
</dbReference>
<evidence type="ECO:0000313" key="13">
    <source>
        <dbReference type="RefSeq" id="WP_028310068.1"/>
    </source>
</evidence>
<accession>A0A8B6X1A0</accession>
<comment type="function">
    <text evidence="2 8">The glycine cleavage system catalyzes the degradation of glycine. The P protein binds the alpha-amino group of glycine through its pyridoxal phosphate cofactor; CO(2) is released and the remaining methylamine moiety is then transferred to the lipoamide cofactor of the H protein.</text>
</comment>
<feature type="modified residue" description="N6-(pyridoxal phosphate)lysine" evidence="8 9">
    <location>
        <position position="763"/>
    </location>
</feature>
<keyword evidence="5 8" id="KW-0663">Pyridoxal phosphate</keyword>
<evidence type="ECO:0000256" key="4">
    <source>
        <dbReference type="ARBA" id="ARBA00011690"/>
    </source>
</evidence>
<dbReference type="FunFam" id="3.40.640.10:FF:000005">
    <property type="entry name" value="Glycine dehydrogenase (decarboxylating), mitochondrial"/>
    <property type="match status" value="1"/>
</dbReference>
<dbReference type="InterPro" id="IPR015422">
    <property type="entry name" value="PyrdxlP-dep_Trfase_small"/>
</dbReference>
<dbReference type="OrthoDB" id="9801272at2"/>
<evidence type="ECO:0000256" key="9">
    <source>
        <dbReference type="PIRSR" id="PIRSR603437-50"/>
    </source>
</evidence>
<dbReference type="Gene3D" id="3.40.640.10">
    <property type="entry name" value="Type I PLP-dependent aspartate aminotransferase-like (Major domain)"/>
    <property type="match status" value="2"/>
</dbReference>
<dbReference type="GO" id="GO:0030170">
    <property type="term" value="F:pyridoxal phosphate binding"/>
    <property type="evidence" value="ECO:0007669"/>
    <property type="project" value="TreeGrafter"/>
</dbReference>
<keyword evidence="6 8" id="KW-0560">Oxidoreductase</keyword>
<dbReference type="AlphaFoldDB" id="A0A8B6X1A0"/>
<dbReference type="InterPro" id="IPR015424">
    <property type="entry name" value="PyrdxlP-dep_Trfase"/>
</dbReference>
<dbReference type="GO" id="GO:0005960">
    <property type="term" value="C:glycine cleavage complex"/>
    <property type="evidence" value="ECO:0007669"/>
    <property type="project" value="TreeGrafter"/>
</dbReference>
<comment type="subunit">
    <text evidence="4 8">The glycine cleavage system is composed of four proteins: P, T, L and H.</text>
</comment>
<dbReference type="FunFam" id="3.90.1150.10:FF:000007">
    <property type="entry name" value="Glycine dehydrogenase (decarboxylating), mitochondrial"/>
    <property type="match status" value="1"/>
</dbReference>
<dbReference type="InterPro" id="IPR020581">
    <property type="entry name" value="GDC_P"/>
</dbReference>
<feature type="domain" description="Glycine cleavage system P-protein N-terminal" evidence="10">
    <location>
        <begin position="534"/>
        <end position="793"/>
    </location>
</feature>
<keyword evidence="12" id="KW-1185">Reference proteome</keyword>
<dbReference type="InterPro" id="IPR049316">
    <property type="entry name" value="GDC-P_C"/>
</dbReference>
<dbReference type="HAMAP" id="MF_00711">
    <property type="entry name" value="GcvP"/>
    <property type="match status" value="1"/>
</dbReference>
<evidence type="ECO:0000256" key="6">
    <source>
        <dbReference type="ARBA" id="ARBA00023002"/>
    </source>
</evidence>
<dbReference type="SUPFAM" id="SSF53383">
    <property type="entry name" value="PLP-dependent transferases"/>
    <property type="match status" value="2"/>
</dbReference>
<dbReference type="PANTHER" id="PTHR11773:SF1">
    <property type="entry name" value="GLYCINE DEHYDROGENASE (DECARBOXYLATING), MITOCHONDRIAL"/>
    <property type="match status" value="1"/>
</dbReference>
<evidence type="ECO:0000256" key="3">
    <source>
        <dbReference type="ARBA" id="ARBA00010756"/>
    </source>
</evidence>
<comment type="similarity">
    <text evidence="3 8">Belongs to the GcvP family.</text>
</comment>
<dbReference type="Proteomes" id="UP000675920">
    <property type="component" value="Unplaced"/>
</dbReference>